<feature type="region of interest" description="Disordered" evidence="2">
    <location>
        <begin position="494"/>
        <end position="516"/>
    </location>
</feature>
<accession>V6LL91</accession>
<evidence type="ECO:0000256" key="1">
    <source>
        <dbReference type="SAM" id="Coils"/>
    </source>
</evidence>
<dbReference type="VEuPathDB" id="GiardiaDB:SS50377_20268"/>
<reference evidence="4" key="2">
    <citation type="submission" date="2020-12" db="EMBL/GenBank/DDBJ databases">
        <title>New Spironucleus salmonicida genome in near-complete chromosomes.</title>
        <authorList>
            <person name="Xu F."/>
            <person name="Kurt Z."/>
            <person name="Jimenez-Gonzalez A."/>
            <person name="Astvaldsson A."/>
            <person name="Andersson J.O."/>
            <person name="Svard S.G."/>
        </authorList>
    </citation>
    <scope>NUCLEOTIDE SEQUENCE</scope>
    <source>
        <strain evidence="4">ATCC 50377</strain>
    </source>
</reference>
<gene>
    <name evidence="3" type="ORF">SS50377_14899</name>
    <name evidence="4" type="ORF">SS50377_20268</name>
</gene>
<dbReference type="OrthoDB" id="10254097at2759"/>
<sequence length="1729" mass="200060">MPPKNIPKSQLSHLTKFKVDQNINELFVQYDKNGSSMFSERARNDVWTAGSQQVKSAAKIFTRTLDVTQSEPKDNKLSLMELDATLKKILDNQDEFLEPDQVESLQMEQIQEKNIVNQNIFDNNENLDDMEIFSTAFDTVVEEVPNNQIKEMLTKIKNIILQKAVRKTSIQNAQQHANQILDQKLQLEIKNNQNLSNEILLLQGKYEQLQGHYKASTERANQLQLAFIKLQNENSYFKQEKDVLQKQNLLNVKELRDKQDEKIEFQERFKRQQLVLQKMRKQLNESQQVLINQNQIIKQYRDDKDDLIAALSKEQHTIEKQGQQIDRMGKQLRDTIEAHQMEIDKLNNRLLSTTANLEGVKMENVDNDLQYSMCIQNGIGALVTISDPQFENKLLSDFGIDRQSLFNLKFILTNLKNADLGTQIQDYFHNDYIQLYIDTVSKSVQANFQNVQKPLVMTKFINKQSKSNLNKTPRLPKIQQLSVKEKLQQENLKQSQQIEKQQVKSPRKELQETKPDQKFIQLPIENQINQFESINQFKQDPKPVSTRKNRQKIADQLANMNEKTSHKKVKNVITALGCQFSQVIKTCNIDLNPRPLDQSAQLGSDILVKLPNQAHDVLTINQDFLKILNKIIKYLPVNDQQDLREDVINTMFKHKDHLQNKKEFKEFYNTFKYENDNLLDSDEDSDNIIIYEEQREQIREKLLLFLDQVKNDTSKKNSLVFSNITNEKHQQMFGDIDGQRAEFPSKPPYFSINQPEVNHFESSQNAQQIENANHSIHNNITTTNQANMEDSTNVGVTTENLSQTFNDSKIITTLEESLEDVNKDRQDSPLVRHNTDEFRISMVSVNAQVHIDNVVENQPMKKIVRTSSRVTKSRITSTIQENSESHQQMINYHNDSYAFPTHIKKKSKMNDKDFQVYQKQYDSYLQKASQERKQMSAEELQQKFLDELDIISQLDQSNVELLKSYLLKNNQFFKDSQGIIQQIDCEKYWQNKKSSLDLLAANNQKIAIQESEQRKSSRENVKIVEFINQPSSLHVDSSLGHKSTVLETDLIDQFTQTDVNVNDSVTDMIIFKDMKQLLKDSLEQQVQISESNLDSQTLYVNNQLGNVNIRQQIIEQCVPLDQQKVQQNKNQAIANEIVQQKFLDNFNQQLSQKVAQVSKKSSKALKQETISKISYNDSIQVSIDDQNLLDGMQIRKVSKKQITQAFLKLHPYHGAFGSPSFNDMLAQPFIEQFVLQHPIDRLYYKYLPLEQEVKTSLFAPCIISYIEQSELINAQLQDCTKQLFINEINIHNSKQQCYLDEEDKLRQVQSLLPKIGQSVGFVRLSACSVLSITPKLFLALQDLQKIQFINLKDQQFIVIPMSQVQLKTELWINKLVDQIIKDRLNTSISQISQIAQQSDVVNVQEGNFEVVPGQIQSKQAMSIGLYTLHWALQKYGVKSLALSLVWNMIANLCYYQYHNQKIYIFARLFFDDLQDDYQEIYFDLVNNLSQDPVLIDQVPKVISLLVPSFSVQRSQSFYSSLIAISYIQNNDKYVDFALFSSLLLFAYGSFRKSSFQALIQIFRNFGTQLKEAQFREFLSVSDIKLKNFTISEVFFAFRKKEVFTVESFIHLFTQFQLSRFAQITPFNLEQIVSNDILRMNKSCALVFSKIQASLFKIQRYMSNVQLQKLKSAVEIVKADILVYDIASAVDGFQKIIQLAISSLGEKAPDACLAVVSGTVSALNQVMGDI</sequence>
<feature type="compositionally biased region" description="Basic and acidic residues" evidence="2">
    <location>
        <begin position="506"/>
        <end position="516"/>
    </location>
</feature>
<feature type="coiled-coil region" evidence="1">
    <location>
        <begin position="329"/>
        <end position="363"/>
    </location>
</feature>
<keyword evidence="1" id="KW-0175">Coiled coil</keyword>
<keyword evidence="5" id="KW-1185">Reference proteome</keyword>
<organism evidence="3">
    <name type="scientific">Spironucleus salmonicida</name>
    <dbReference type="NCBI Taxonomy" id="348837"/>
    <lineage>
        <taxon>Eukaryota</taxon>
        <taxon>Metamonada</taxon>
        <taxon>Diplomonadida</taxon>
        <taxon>Hexamitidae</taxon>
        <taxon>Hexamitinae</taxon>
        <taxon>Spironucleus</taxon>
    </lineage>
</organism>
<reference evidence="3 4" key="1">
    <citation type="journal article" date="2014" name="PLoS Genet.">
        <title>The Genome of Spironucleus salmonicida Highlights a Fish Pathogen Adapted to Fluctuating Environments.</title>
        <authorList>
            <person name="Xu F."/>
            <person name="Jerlstrom-Hultqvist J."/>
            <person name="Einarsson E."/>
            <person name="Astvaldsson A."/>
            <person name="Svard S.G."/>
            <person name="Andersson J.O."/>
        </authorList>
    </citation>
    <scope>NUCLEOTIDE SEQUENCE</scope>
    <source>
        <strain evidence="4">ATCC 50377</strain>
    </source>
</reference>
<dbReference type="EMBL" id="AUWU02000001">
    <property type="protein sequence ID" value="KAH0576922.1"/>
    <property type="molecule type" value="Genomic_DNA"/>
</dbReference>
<dbReference type="Proteomes" id="UP000018208">
    <property type="component" value="Unassembled WGS sequence"/>
</dbReference>
<evidence type="ECO:0000313" key="5">
    <source>
        <dbReference type="Proteomes" id="UP000018208"/>
    </source>
</evidence>
<feature type="coiled-coil region" evidence="1">
    <location>
        <begin position="170"/>
        <end position="233"/>
    </location>
</feature>
<evidence type="ECO:0000313" key="4">
    <source>
        <dbReference type="EMBL" id="KAH0576922.1"/>
    </source>
</evidence>
<name>V6LL91_9EUKA</name>
<protein>
    <submittedName>
        <fullName evidence="3">Uncharacterized protein</fullName>
    </submittedName>
</protein>
<evidence type="ECO:0000313" key="3">
    <source>
        <dbReference type="EMBL" id="EST45322.1"/>
    </source>
</evidence>
<proteinExistence type="predicted"/>
<dbReference type="EMBL" id="KI546100">
    <property type="protein sequence ID" value="EST45322.1"/>
    <property type="molecule type" value="Genomic_DNA"/>
</dbReference>
<evidence type="ECO:0000256" key="2">
    <source>
        <dbReference type="SAM" id="MobiDB-lite"/>
    </source>
</evidence>
<feature type="compositionally biased region" description="Polar residues" evidence="2">
    <location>
        <begin position="494"/>
        <end position="504"/>
    </location>
</feature>